<evidence type="ECO:0000313" key="37">
    <source>
        <dbReference type="Ensembl" id="ENSSAUP00010050909.1"/>
    </source>
</evidence>
<evidence type="ECO:0000256" key="21">
    <source>
        <dbReference type="ARBA" id="ARBA00023180"/>
    </source>
</evidence>
<dbReference type="FunFam" id="2.60.120.200:FF:000045">
    <property type="entry name" value="Transmembrane agrin"/>
    <property type="match status" value="1"/>
</dbReference>
<evidence type="ECO:0000256" key="12">
    <source>
        <dbReference type="ARBA" id="ARBA00022729"/>
    </source>
</evidence>
<dbReference type="Pfam" id="PF00054">
    <property type="entry name" value="Laminin_G_1"/>
    <property type="match status" value="3"/>
</dbReference>
<evidence type="ECO:0000256" key="28">
    <source>
        <dbReference type="PROSITE-ProRule" id="PRU00460"/>
    </source>
</evidence>
<feature type="domain" description="Laminin G" evidence="32">
    <location>
        <begin position="1429"/>
        <end position="1605"/>
    </location>
</feature>
<dbReference type="SUPFAM" id="SSF100895">
    <property type="entry name" value="Kazal-type serine protease inhibitors"/>
    <property type="match status" value="9"/>
</dbReference>
<dbReference type="PANTHER" id="PTHR15036:SF83">
    <property type="entry name" value="AGRIN"/>
    <property type="match status" value="1"/>
</dbReference>
<dbReference type="GO" id="GO:0005576">
    <property type="term" value="C:extracellular region"/>
    <property type="evidence" value="ECO:0007669"/>
    <property type="project" value="UniProtKB-ARBA"/>
</dbReference>
<feature type="domain" description="Kazal-like" evidence="36">
    <location>
        <begin position="405"/>
        <end position="460"/>
    </location>
</feature>
<keyword evidence="14" id="KW-0221">Differentiation</keyword>
<dbReference type="FunFam" id="2.10.25.10:FF:000006">
    <property type="entry name" value="Versican core protein-like isoform 1"/>
    <property type="match status" value="1"/>
</dbReference>
<dbReference type="PROSITE" id="PS50027">
    <property type="entry name" value="EGF_LAM_2"/>
    <property type="match status" value="2"/>
</dbReference>
<dbReference type="Pfam" id="PF07648">
    <property type="entry name" value="Kazal_2"/>
    <property type="match status" value="8"/>
</dbReference>
<dbReference type="Gene3D" id="2.10.25.10">
    <property type="entry name" value="Laminin"/>
    <property type="match status" value="6"/>
</dbReference>
<evidence type="ECO:0000256" key="25">
    <source>
        <dbReference type="ARBA" id="ARBA00038484"/>
    </source>
</evidence>
<keyword evidence="10" id="KW-0812">Transmembrane</keyword>
<organism evidence="37 38">
    <name type="scientific">Sparus aurata</name>
    <name type="common">Gilthead sea bream</name>
    <dbReference type="NCBI Taxonomy" id="8175"/>
    <lineage>
        <taxon>Eukaryota</taxon>
        <taxon>Metazoa</taxon>
        <taxon>Chordata</taxon>
        <taxon>Craniata</taxon>
        <taxon>Vertebrata</taxon>
        <taxon>Euteleostomi</taxon>
        <taxon>Actinopterygii</taxon>
        <taxon>Neopterygii</taxon>
        <taxon>Teleostei</taxon>
        <taxon>Neoteleostei</taxon>
        <taxon>Acanthomorphata</taxon>
        <taxon>Eupercaria</taxon>
        <taxon>Spariformes</taxon>
        <taxon>Sparidae</taxon>
        <taxon>Sparus</taxon>
    </lineage>
</organism>
<feature type="disulfide bond" evidence="26">
    <location>
        <begin position="1899"/>
        <end position="1908"/>
    </location>
</feature>
<dbReference type="InterPro" id="IPR000082">
    <property type="entry name" value="SEA_dom"/>
</dbReference>
<dbReference type="CDD" id="cd00055">
    <property type="entry name" value="EGF_Lam"/>
    <property type="match status" value="2"/>
</dbReference>
<feature type="domain" description="Kazal-like" evidence="36">
    <location>
        <begin position="553"/>
        <end position="600"/>
    </location>
</feature>
<dbReference type="InterPro" id="IPR013320">
    <property type="entry name" value="ConA-like_dom_sf"/>
</dbReference>
<feature type="disulfide bond" evidence="28">
    <location>
        <begin position="791"/>
        <end position="803"/>
    </location>
</feature>
<dbReference type="FunFam" id="3.30.60.30:FF:000022">
    <property type="entry name" value="Transmembrane agrin"/>
    <property type="match status" value="1"/>
</dbReference>
<comment type="similarity">
    <text evidence="25">Belongs to the tomoregulin family.</text>
</comment>
<dbReference type="PANTHER" id="PTHR15036">
    <property type="entry name" value="PIKACHURIN-LIKE PROTEIN"/>
    <property type="match status" value="1"/>
</dbReference>
<keyword evidence="11" id="KW-0479">Metal-binding</keyword>
<evidence type="ECO:0000259" key="33">
    <source>
        <dbReference type="PROSITE" id="PS50026"/>
    </source>
</evidence>
<dbReference type="Gene3D" id="3.30.70.960">
    <property type="entry name" value="SEA domain"/>
    <property type="match status" value="1"/>
</dbReference>
<keyword evidence="6" id="KW-1003">Cell membrane</keyword>
<evidence type="ECO:0000256" key="9">
    <source>
        <dbReference type="ARBA" id="ARBA00022536"/>
    </source>
</evidence>
<keyword evidence="20 26" id="KW-1015">Disulfide bond</keyword>
<evidence type="ECO:0000256" key="13">
    <source>
        <dbReference type="ARBA" id="ARBA00022737"/>
    </source>
</evidence>
<dbReference type="SUPFAM" id="SSF50242">
    <property type="entry name" value="TIMP-like"/>
    <property type="match status" value="1"/>
</dbReference>
<dbReference type="PROSITE" id="PS50024">
    <property type="entry name" value="SEA"/>
    <property type="match status" value="1"/>
</dbReference>
<dbReference type="GO" id="GO:0045202">
    <property type="term" value="C:synapse"/>
    <property type="evidence" value="ECO:0007669"/>
    <property type="project" value="UniProtKB-SubCell"/>
</dbReference>
<dbReference type="PRINTS" id="PR00011">
    <property type="entry name" value="EGFLAMININ"/>
</dbReference>
<proteinExistence type="inferred from homology"/>
<evidence type="ECO:0000256" key="20">
    <source>
        <dbReference type="ARBA" id="ARBA00023157"/>
    </source>
</evidence>
<feature type="region of interest" description="Disordered" evidence="29">
    <location>
        <begin position="970"/>
        <end position="989"/>
    </location>
</feature>
<keyword evidence="5" id="KW-0217">Developmental protein</keyword>
<dbReference type="InterPro" id="IPR050372">
    <property type="entry name" value="Neurexin-related_CASP"/>
</dbReference>
<dbReference type="FunFam" id="2.10.25.10:FF:000140">
    <property type="entry name" value="Transmembrane agrin"/>
    <property type="match status" value="1"/>
</dbReference>
<feature type="disulfide bond" evidence="28">
    <location>
        <begin position="793"/>
        <end position="810"/>
    </location>
</feature>
<evidence type="ECO:0000256" key="11">
    <source>
        <dbReference type="ARBA" id="ARBA00022723"/>
    </source>
</evidence>
<feature type="region of interest" description="Disordered" evidence="29">
    <location>
        <begin position="1003"/>
        <end position="1142"/>
    </location>
</feature>
<dbReference type="InterPro" id="IPR002350">
    <property type="entry name" value="Kazal_dom"/>
</dbReference>
<evidence type="ECO:0000256" key="30">
    <source>
        <dbReference type="SAM" id="SignalP"/>
    </source>
</evidence>
<sequence length="2113" mass="228277">MGSQRSARPGRTALLVAGLLVALWQRCAASCPEKDLEDREEEANIVLTGTVDEIINMDPVHNTYSCKVRVWRYLKGKSNVNREILLDGGNKVMIGGFGNPGICDNQVATGDTRIFFLNPSPQSMGPEHKNELMLNSSLMRITLRNLEDVEHCVEDKPPHFTPVQPPDGCRGMLCGFGAVCERDPTDPAKAECVCKRVDCPSLVAPVCGSDSSTYSNECELEKAQCNTQRRIKVLRKGPCSLKDPCSEVTCSYGSTCVQSSDGLSAKCMCPLGCEGKAEKTVCGSDGKDYRNECELHQHACKNQKNIRVQYQGPCDPCKDNENSLSQMCRVEAITRQPLRFGLPESCTSDDEPLCASDGQTYNSECAMRSTGLQKGIKLRKIHAGRCRRLDDCQEECLFNAVCLVEQLSSRCSCDPIECDGTYKPVCGRDGHTYINDCNRRRAECMNKVLIPIKHPGPCDLSIPSPCLDKVCDHGAVCVVKNNEPVCECPEACPQTSDPVCGSDGHSYGSPCEMRAMGCALQRAIHIQHKGPCDETCANCSFGAICDAQSGQCVCASECVESHQPVCGSDGTTYNSECELHVRACKEQMDLRVVSQGECKTCGSTVCAWGARCVQNKCECPQCSGEPLSTVCGSDGTTYNNECELRTSSCMQKRRIDVARLGSCDEDCGSGGSGSGVEGCEQDRCRMFGGSWDEDAEDDRCVCDFTCQSVPNNPVCGSDGKNYSNECELKKARCEKQEHLLIQNQGHCAAISATSLPEPTALQHCSLSVYGCCHDNATAALGVGLAGCPSTCQCNVYGSYKGTCDPVTAQCSCKPGVGGQKCDRCEPGFWNFRGIVTENMSGCTPCNCDATGSVRDDCEQMSGLCSCKTGVKGMKCNVCPDGSKMGMNGCDKGPDAPTSCEELVCSYGATCIEVNDQAHCECPSPDCDEKNKTKVCGSDGVTYADQCQLRTIACRQDKDITVQHFGQCTETITEPADRPTPNPLATTPSPTAAATITTTATFSHNRVEALPPPRTAEVETDERPPATTPYSTPTQKQANHRHSIHIQPQPQSTAAAAAAATTSSPRSSKIPPPLRDPSAALNSFEGSGSGDPSGDYQTEEEEELEEEVGSGIPPEASGAEEPVGPTVASTTLPTAEDRSSCDNKEFGCCPDGKTPASTPEGANCPSTMRFNGFLHLDQVEGQEIFYTPEMEDPKSELFGETARSIESALNELFRKSEVHKDFMSVRVRNLAPSNSILAFVEAHFKPDTRYTVEDIEGALLKQLKASTDTGIAVKKPEDENIRITNYGLSSVPFFTTTTTTTTASVTTASVTTAAPTTTTTTTTRLPTTSPYVTRRPPGTTRRPYNGRRTTTTSAPVTTQPPTTTAAVTTTTPLPATTVAHARARLHPKVQKPCSSHPCLHGGTCEDDGNDFSCKCPAGRGGSVCEKVIKYFIPSFGGQSYLAFQTMSAYHTVRIAMEFRASEMTGILLYNGQEGKKDFISLALVNGRVELRFNTGSGTGTLVSKVQINRGRWHQLVVTRNRRNAMLSVDNEPHIEGESPRGTDGLNLDTHLFIGGVTEDMKADVRERTAVATGLVGCIRMLDVNNRVLNLQESGGDSLYGSGVGECGNNPCQPNPCKNGAACQVKEAEMFHCKCSKGFWGPTCADVHDPCEPNRCHPSSQCQALPEGGYKCECPTGREGRHCEKVAERRGAYMPLFNGDSYVELKGLYLYGHDLRQKLSMTVVLMANDSNGLIFYNGQKSDGKGDFISLSLNNGILEFRYDLGKGPATIRSKEPIQLNVWNTINLERSHRKGEIRVNNRDAVKGEAPKSRKNQHVDLNLKESLFVGGAPDYSRLARAAALTEGFKGTIQKIILMGTPVLREENAMRSSNVAMFQDHPCSQEPCHNGGRCNPQLDTYECVCLSGFSGGHCQNTIYEKSAGDTEAIAFDGRTFIEYHNAVTKSPESLENPSDQSEKALLVNKFELSIRTEATQGLVLWSGKGVERSDYIALAIVDGHVQMTYDLGSKPVVLRSSVRVNTNRWIRIKASRALRDGSLQVGNEAAVTGSSPLAATQLDTDGALWLGGLEELAVTRRLPKAYSTGFVGCIKDVVVDGVELHLVEDALNSPTILQCSAAK</sequence>
<dbReference type="SMART" id="SM00280">
    <property type="entry name" value="KAZAL"/>
    <property type="match status" value="9"/>
</dbReference>
<dbReference type="GO" id="GO:0006950">
    <property type="term" value="P:response to stress"/>
    <property type="evidence" value="ECO:0007669"/>
    <property type="project" value="UniProtKB-ARBA"/>
</dbReference>
<keyword evidence="17" id="KW-1133">Transmembrane helix</keyword>
<evidence type="ECO:0000256" key="27">
    <source>
        <dbReference type="PROSITE-ProRule" id="PRU00443"/>
    </source>
</evidence>
<feature type="domain" description="Kazal-like" evidence="36">
    <location>
        <begin position="261"/>
        <end position="316"/>
    </location>
</feature>
<dbReference type="Pfam" id="PF01390">
    <property type="entry name" value="SEA"/>
    <property type="match status" value="1"/>
</dbReference>
<feature type="domain" description="Laminin G" evidence="32">
    <location>
        <begin position="1933"/>
        <end position="2109"/>
    </location>
</feature>
<feature type="domain" description="EGF-like" evidence="33">
    <location>
        <begin position="1645"/>
        <end position="1682"/>
    </location>
</feature>
<comment type="caution">
    <text evidence="26">Lacks conserved residue(s) required for the propagation of feature annotation.</text>
</comment>
<dbReference type="GO" id="GO:0043236">
    <property type="term" value="F:laminin binding"/>
    <property type="evidence" value="ECO:0007669"/>
    <property type="project" value="InterPro"/>
</dbReference>
<keyword evidence="22" id="KW-0357">Heparan sulfate</keyword>
<evidence type="ECO:0000256" key="2">
    <source>
        <dbReference type="ARBA" id="ARBA00004479"/>
    </source>
</evidence>
<feature type="domain" description="Laminin EGF-like" evidence="34">
    <location>
        <begin position="791"/>
        <end position="844"/>
    </location>
</feature>
<evidence type="ECO:0000256" key="10">
    <source>
        <dbReference type="ARBA" id="ARBA00022692"/>
    </source>
</evidence>
<feature type="domain" description="Laminin G" evidence="32">
    <location>
        <begin position="1690"/>
        <end position="1877"/>
    </location>
</feature>
<dbReference type="FunFam" id="2.60.120.200:FF:000027">
    <property type="entry name" value="Transmembrane agrin"/>
    <property type="match status" value="1"/>
</dbReference>
<dbReference type="GO" id="GO:0005509">
    <property type="term" value="F:calcium ion binding"/>
    <property type="evidence" value="ECO:0007669"/>
    <property type="project" value="InterPro"/>
</dbReference>
<evidence type="ECO:0000256" key="29">
    <source>
        <dbReference type="SAM" id="MobiDB-lite"/>
    </source>
</evidence>
<dbReference type="InterPro" id="IPR036364">
    <property type="entry name" value="SEA_dom_sf"/>
</dbReference>
<evidence type="ECO:0000256" key="1">
    <source>
        <dbReference type="ARBA" id="ARBA00004401"/>
    </source>
</evidence>
<evidence type="ECO:0000256" key="8">
    <source>
        <dbReference type="ARBA" id="ARBA00022530"/>
    </source>
</evidence>
<dbReference type="SMART" id="SM00200">
    <property type="entry name" value="SEA"/>
    <property type="match status" value="1"/>
</dbReference>
<keyword evidence="38" id="KW-1185">Reference proteome</keyword>
<evidence type="ECO:0000256" key="3">
    <source>
        <dbReference type="ARBA" id="ARBA00004498"/>
    </source>
</evidence>
<gene>
    <name evidence="37" type="primary">AGRN</name>
    <name evidence="37" type="synonym">agrn</name>
</gene>
<evidence type="ECO:0000256" key="18">
    <source>
        <dbReference type="ARBA" id="ARBA00023018"/>
    </source>
</evidence>
<feature type="disulfide bond" evidence="26">
    <location>
        <begin position="1633"/>
        <end position="1642"/>
    </location>
</feature>
<dbReference type="SUPFAM" id="SSF82671">
    <property type="entry name" value="SEA domain"/>
    <property type="match status" value="1"/>
</dbReference>
<feature type="domain" description="Kazal-like" evidence="36">
    <location>
        <begin position="701"/>
        <end position="749"/>
    </location>
</feature>
<dbReference type="FunFam" id="3.30.60.30:FF:000002">
    <property type="entry name" value="tomoregulin-2 isoform X1"/>
    <property type="match status" value="1"/>
</dbReference>
<dbReference type="Pfam" id="PF00053">
    <property type="entry name" value="EGF_laminin"/>
    <property type="match status" value="2"/>
</dbReference>
<dbReference type="Proteomes" id="UP000472265">
    <property type="component" value="Chromosome 7"/>
</dbReference>
<dbReference type="InterPro" id="IPR008993">
    <property type="entry name" value="TIMP-like_OB-fold"/>
</dbReference>
<dbReference type="PROSITE" id="PS50025">
    <property type="entry name" value="LAM_G_DOMAIN"/>
    <property type="match status" value="3"/>
</dbReference>
<feature type="compositionally biased region" description="Polar residues" evidence="29">
    <location>
        <begin position="1027"/>
        <end position="1036"/>
    </location>
</feature>
<dbReference type="GO" id="GO:0030154">
    <property type="term" value="P:cell differentiation"/>
    <property type="evidence" value="ECO:0007669"/>
    <property type="project" value="UniProtKB-KW"/>
</dbReference>
<dbReference type="InterPro" id="IPR036058">
    <property type="entry name" value="Kazal_dom_sf"/>
</dbReference>
<evidence type="ECO:0000256" key="26">
    <source>
        <dbReference type="PROSITE-ProRule" id="PRU00076"/>
    </source>
</evidence>
<evidence type="ECO:0000256" key="7">
    <source>
        <dbReference type="ARBA" id="ARBA00022525"/>
    </source>
</evidence>
<keyword evidence="19" id="KW-0472">Membrane</keyword>
<evidence type="ECO:0000259" key="31">
    <source>
        <dbReference type="PROSITE" id="PS50024"/>
    </source>
</evidence>
<feature type="domain" description="Kazal-like" evidence="36">
    <location>
        <begin position="480"/>
        <end position="534"/>
    </location>
</feature>
<keyword evidence="13" id="KW-0677">Repeat</keyword>
<dbReference type="Ensembl" id="ENSSAUT00010053524.1">
    <property type="protein sequence ID" value="ENSSAUP00010050909.1"/>
    <property type="gene ID" value="ENSSAUG00010018051.1"/>
</dbReference>
<dbReference type="PROSITE" id="PS01186">
    <property type="entry name" value="EGF_2"/>
    <property type="match status" value="2"/>
</dbReference>
<evidence type="ECO:0000259" key="34">
    <source>
        <dbReference type="PROSITE" id="PS50027"/>
    </source>
</evidence>
<feature type="disulfide bond" evidence="26">
    <location>
        <begin position="1414"/>
        <end position="1423"/>
    </location>
</feature>
<dbReference type="InterPro" id="IPR004850">
    <property type="entry name" value="NtA_dom"/>
</dbReference>
<dbReference type="FunFam" id="2.40.50.120:FF:000008">
    <property type="entry name" value="agrin isoform X1"/>
    <property type="match status" value="1"/>
</dbReference>
<feature type="disulfide bond" evidence="27">
    <location>
        <begin position="31"/>
        <end position="103"/>
    </location>
</feature>
<feature type="domain" description="Laminin EGF-like" evidence="34">
    <location>
        <begin position="845"/>
        <end position="891"/>
    </location>
</feature>
<feature type="domain" description="Kazal-like" evidence="36">
    <location>
        <begin position="343"/>
        <end position="388"/>
    </location>
</feature>
<dbReference type="FunFam" id="2.60.120.200:FF:000031">
    <property type="entry name" value="NtA agrin"/>
    <property type="match status" value="1"/>
</dbReference>
<keyword evidence="23 28" id="KW-0424">Laminin EGF-like domain</keyword>
<dbReference type="FunFam" id="2.10.25.10:FF:000095">
    <property type="entry name" value="Notch, isoform B"/>
    <property type="match status" value="1"/>
</dbReference>
<dbReference type="GO" id="GO:0043113">
    <property type="term" value="P:receptor clustering"/>
    <property type="evidence" value="ECO:0007669"/>
    <property type="project" value="InterPro"/>
</dbReference>
<dbReference type="GeneTree" id="ENSGT00940000158337"/>
<dbReference type="SMART" id="SM00180">
    <property type="entry name" value="EGF_Lam"/>
    <property type="match status" value="2"/>
</dbReference>
<dbReference type="PROSITE" id="PS51465">
    <property type="entry name" value="KAZAL_2"/>
    <property type="match status" value="9"/>
</dbReference>
<reference evidence="37" key="3">
    <citation type="submission" date="2025-09" db="UniProtKB">
        <authorList>
            <consortium name="Ensembl"/>
        </authorList>
    </citation>
    <scope>IDENTIFICATION</scope>
</reference>
<dbReference type="PROSITE" id="PS50026">
    <property type="entry name" value="EGF_3"/>
    <property type="match status" value="4"/>
</dbReference>
<feature type="compositionally biased region" description="Low complexity" evidence="29">
    <location>
        <begin position="1046"/>
        <end position="1064"/>
    </location>
</feature>
<dbReference type="GO" id="GO:0050808">
    <property type="term" value="P:synapse organization"/>
    <property type="evidence" value="ECO:0007669"/>
    <property type="project" value="UniProtKB-ARBA"/>
</dbReference>
<dbReference type="SMART" id="SM00274">
    <property type="entry name" value="FOLN"/>
    <property type="match status" value="7"/>
</dbReference>
<dbReference type="GO" id="GO:0005886">
    <property type="term" value="C:plasma membrane"/>
    <property type="evidence" value="ECO:0007669"/>
    <property type="project" value="UniProtKB-SubCell"/>
</dbReference>
<dbReference type="CDD" id="cd00110">
    <property type="entry name" value="LamG"/>
    <property type="match status" value="3"/>
</dbReference>
<keyword evidence="16" id="KW-0654">Proteoglycan</keyword>
<dbReference type="Pfam" id="PF00008">
    <property type="entry name" value="EGF"/>
    <property type="match status" value="3"/>
</dbReference>
<evidence type="ECO:0000256" key="15">
    <source>
        <dbReference type="ARBA" id="ARBA00022837"/>
    </source>
</evidence>
<keyword evidence="15" id="KW-0106">Calcium</keyword>
<dbReference type="Pfam" id="PF00050">
    <property type="entry name" value="Kazal_1"/>
    <property type="match status" value="1"/>
</dbReference>
<feature type="compositionally biased region" description="Acidic residues" evidence="29">
    <location>
        <begin position="1096"/>
        <end position="1107"/>
    </location>
</feature>
<dbReference type="SUPFAM" id="SSF57196">
    <property type="entry name" value="EGF/Laminin"/>
    <property type="match status" value="2"/>
</dbReference>
<dbReference type="FunFam" id="3.30.60.30:FF:000008">
    <property type="entry name" value="Transmembrane agrin"/>
    <property type="match status" value="1"/>
</dbReference>
<dbReference type="InterPro" id="IPR003884">
    <property type="entry name" value="FacI_MAC"/>
</dbReference>
<reference evidence="37" key="1">
    <citation type="submission" date="2021-04" db="EMBL/GenBank/DDBJ databases">
        <authorList>
            <consortium name="Wellcome Sanger Institute Data Sharing"/>
        </authorList>
    </citation>
    <scope>NUCLEOTIDE SEQUENCE [LARGE SCALE GENOMIC DNA]</scope>
</reference>
<dbReference type="SMART" id="SM00179">
    <property type="entry name" value="EGF_CA"/>
    <property type="match status" value="3"/>
</dbReference>
<dbReference type="PROSITE" id="PS01248">
    <property type="entry name" value="EGF_LAM_1"/>
    <property type="match status" value="1"/>
</dbReference>
<dbReference type="InterPro" id="IPR000742">
    <property type="entry name" value="EGF"/>
</dbReference>
<comment type="subcellular location">
    <subcellularLocation>
        <location evidence="1">Cell membrane</location>
        <topology evidence="1">Single-pass type II membrane protein</topology>
    </subcellularLocation>
    <subcellularLocation>
        <location evidence="2">Membrane</location>
        <topology evidence="2">Single-pass type I membrane protein</topology>
    </subcellularLocation>
    <subcellularLocation>
        <location evidence="3">Secreted</location>
        <location evidence="3">Extracellular space</location>
        <location evidence="3">Extracellular matrix</location>
    </subcellularLocation>
    <subcellularLocation>
        <location evidence="24">Synapse</location>
    </subcellularLocation>
</comment>
<dbReference type="SMART" id="SM00057">
    <property type="entry name" value="FIMAC"/>
    <property type="match status" value="5"/>
</dbReference>
<dbReference type="FunFam" id="2.10.25.10:FF:000134">
    <property type="entry name" value="Transmembrane agrin"/>
    <property type="match status" value="1"/>
</dbReference>
<dbReference type="InterPro" id="IPR002049">
    <property type="entry name" value="LE_dom"/>
</dbReference>
<dbReference type="FunFam" id="3.30.60.30:FF:000024">
    <property type="entry name" value="Transmembrane agrin"/>
    <property type="match status" value="2"/>
</dbReference>
<feature type="signal peptide" evidence="30">
    <location>
        <begin position="1"/>
        <end position="29"/>
    </location>
</feature>
<feature type="domain" description="SEA" evidence="31">
    <location>
        <begin position="1165"/>
        <end position="1287"/>
    </location>
</feature>
<feature type="domain" description="EGF-like" evidence="33">
    <location>
        <begin position="1606"/>
        <end position="1643"/>
    </location>
</feature>
<dbReference type="CDD" id="cd00054">
    <property type="entry name" value="EGF_CA"/>
    <property type="match status" value="3"/>
</dbReference>
<dbReference type="CDD" id="cd00104">
    <property type="entry name" value="KAZAL_FS"/>
    <property type="match status" value="9"/>
</dbReference>
<evidence type="ECO:0000256" key="17">
    <source>
        <dbReference type="ARBA" id="ARBA00022989"/>
    </source>
</evidence>
<dbReference type="Gene3D" id="2.40.50.120">
    <property type="match status" value="1"/>
</dbReference>
<feature type="chain" id="PRO_5025391549" description="Agrin" evidence="30">
    <location>
        <begin position="30"/>
        <end position="2113"/>
    </location>
</feature>
<dbReference type="InterPro" id="IPR000152">
    <property type="entry name" value="EGF-type_Asp/Asn_hydroxyl_site"/>
</dbReference>
<keyword evidence="18" id="KW-0770">Synapse</keyword>
<keyword evidence="7" id="KW-0964">Secreted</keyword>
<evidence type="ECO:0000256" key="23">
    <source>
        <dbReference type="ARBA" id="ARBA00023292"/>
    </source>
</evidence>
<feature type="domain" description="NtA" evidence="35">
    <location>
        <begin position="31"/>
        <end position="157"/>
    </location>
</feature>
<evidence type="ECO:0000256" key="22">
    <source>
        <dbReference type="ARBA" id="ARBA00023207"/>
    </source>
</evidence>
<dbReference type="Gene3D" id="2.60.120.200">
    <property type="match status" value="3"/>
</dbReference>
<keyword evidence="21" id="KW-0325">Glycoprotein</keyword>
<reference evidence="37" key="2">
    <citation type="submission" date="2025-08" db="UniProtKB">
        <authorList>
            <consortium name="Ensembl"/>
        </authorList>
    </citation>
    <scope>IDENTIFICATION</scope>
</reference>
<dbReference type="Pfam" id="PF03146">
    <property type="entry name" value="NtA"/>
    <property type="match status" value="1"/>
</dbReference>
<evidence type="ECO:0000259" key="32">
    <source>
        <dbReference type="PROSITE" id="PS50025"/>
    </source>
</evidence>
<name>A0A671XIJ3_SPAAU</name>
<dbReference type="InterPro" id="IPR001881">
    <property type="entry name" value="EGF-like_Ca-bd_dom"/>
</dbReference>
<dbReference type="SUPFAM" id="SSF49899">
    <property type="entry name" value="Concanavalin A-like lectins/glucanases"/>
    <property type="match status" value="3"/>
</dbReference>
<dbReference type="SMART" id="SM00181">
    <property type="entry name" value="EGF"/>
    <property type="match status" value="8"/>
</dbReference>
<feature type="domain" description="Kazal-like" evidence="36">
    <location>
        <begin position="193"/>
        <end position="241"/>
    </location>
</feature>
<dbReference type="InterPro" id="IPR003645">
    <property type="entry name" value="Fol_N"/>
</dbReference>
<dbReference type="Gene3D" id="3.30.60.30">
    <property type="match status" value="9"/>
</dbReference>
<feature type="domain" description="EGF-like" evidence="33">
    <location>
        <begin position="1388"/>
        <end position="1424"/>
    </location>
</feature>
<dbReference type="SMART" id="SM00282">
    <property type="entry name" value="LamG"/>
    <property type="match status" value="3"/>
</dbReference>
<feature type="domain" description="Kazal-like" evidence="36">
    <location>
        <begin position="618"/>
        <end position="665"/>
    </location>
</feature>
<evidence type="ECO:0000313" key="38">
    <source>
        <dbReference type="Proteomes" id="UP000472265"/>
    </source>
</evidence>
<evidence type="ECO:0000256" key="6">
    <source>
        <dbReference type="ARBA" id="ARBA00022475"/>
    </source>
</evidence>
<dbReference type="GO" id="GO:0007399">
    <property type="term" value="P:nervous system development"/>
    <property type="evidence" value="ECO:0007669"/>
    <property type="project" value="UniProtKB-ARBA"/>
</dbReference>
<keyword evidence="12 30" id="KW-0732">Signal</keyword>
<dbReference type="InterPro" id="IPR001791">
    <property type="entry name" value="Laminin_G"/>
</dbReference>
<feature type="domain" description="Kazal-like" evidence="36">
    <location>
        <begin position="920"/>
        <end position="969"/>
    </location>
</feature>
<keyword evidence="8" id="KW-0272">Extracellular matrix</keyword>
<feature type="disulfide bond" evidence="28">
    <location>
        <begin position="812"/>
        <end position="821"/>
    </location>
</feature>
<feature type="disulfide bond" evidence="28">
    <location>
        <begin position="845"/>
        <end position="857"/>
    </location>
</feature>
<protein>
    <recommendedName>
        <fullName evidence="4">Agrin</fullName>
    </recommendedName>
</protein>
<accession>A0A671XIJ3</accession>
<evidence type="ECO:0000256" key="14">
    <source>
        <dbReference type="ARBA" id="ARBA00022782"/>
    </source>
</evidence>
<evidence type="ECO:0000259" key="35">
    <source>
        <dbReference type="PROSITE" id="PS51121"/>
    </source>
</evidence>
<feature type="disulfide bond" evidence="28">
    <location>
        <begin position="866"/>
        <end position="875"/>
    </location>
</feature>
<feature type="disulfide bond" evidence="26">
    <location>
        <begin position="1672"/>
        <end position="1681"/>
    </location>
</feature>
<feature type="region of interest" description="Disordered" evidence="29">
    <location>
        <begin position="1314"/>
        <end position="1364"/>
    </location>
</feature>
<dbReference type="PROSITE" id="PS00022">
    <property type="entry name" value="EGF_1"/>
    <property type="match status" value="4"/>
</dbReference>
<evidence type="ECO:0000256" key="16">
    <source>
        <dbReference type="ARBA" id="ARBA00022974"/>
    </source>
</evidence>
<evidence type="ECO:0000256" key="19">
    <source>
        <dbReference type="ARBA" id="ARBA00023136"/>
    </source>
</evidence>
<dbReference type="PROSITE" id="PS51121">
    <property type="entry name" value="NTA"/>
    <property type="match status" value="1"/>
</dbReference>
<evidence type="ECO:0000256" key="5">
    <source>
        <dbReference type="ARBA" id="ARBA00022473"/>
    </source>
</evidence>
<keyword evidence="9 26" id="KW-0245">EGF-like domain</keyword>
<dbReference type="FunFam" id="3.30.60.30:FF:000018">
    <property type="entry name" value="Transmembrane agrin"/>
    <property type="match status" value="1"/>
</dbReference>
<evidence type="ECO:0000259" key="36">
    <source>
        <dbReference type="PROSITE" id="PS51465"/>
    </source>
</evidence>
<feature type="disulfide bond" evidence="28">
    <location>
        <begin position="847"/>
        <end position="864"/>
    </location>
</feature>
<feature type="domain" description="EGF-like" evidence="33">
    <location>
        <begin position="1873"/>
        <end position="1909"/>
    </location>
</feature>
<dbReference type="GO" id="GO:0061024">
    <property type="term" value="P:membrane organization"/>
    <property type="evidence" value="ECO:0007669"/>
    <property type="project" value="UniProtKB-ARBA"/>
</dbReference>
<evidence type="ECO:0000256" key="24">
    <source>
        <dbReference type="ARBA" id="ARBA00034103"/>
    </source>
</evidence>
<evidence type="ECO:0000256" key="4">
    <source>
        <dbReference type="ARBA" id="ARBA00016077"/>
    </source>
</evidence>
<dbReference type="PROSITE" id="PS00010">
    <property type="entry name" value="ASX_HYDROXYL"/>
    <property type="match status" value="1"/>
</dbReference>
<dbReference type="GO" id="GO:0007010">
    <property type="term" value="P:cytoskeleton organization"/>
    <property type="evidence" value="ECO:0007669"/>
    <property type="project" value="UniProtKB-ARBA"/>
</dbReference>
<dbReference type="GO" id="GO:0005604">
    <property type="term" value="C:basement membrane"/>
    <property type="evidence" value="ECO:0007669"/>
    <property type="project" value="UniProtKB-ARBA"/>
</dbReference>